<protein>
    <recommendedName>
        <fullName evidence="6">GtrA/DPMS transmembrane domain-containing protein</fullName>
    </recommendedName>
</protein>
<dbReference type="EMBL" id="ONZF01000011">
    <property type="protein sequence ID" value="SPJ25746.1"/>
    <property type="molecule type" value="Genomic_DNA"/>
</dbReference>
<keyword evidence="8" id="KW-1185">Reference proteome</keyword>
<evidence type="ECO:0000256" key="2">
    <source>
        <dbReference type="ARBA" id="ARBA00022692"/>
    </source>
</evidence>
<evidence type="ECO:0000259" key="6">
    <source>
        <dbReference type="Pfam" id="PF04138"/>
    </source>
</evidence>
<feature type="domain" description="GtrA/DPMS transmembrane" evidence="6">
    <location>
        <begin position="6"/>
        <end position="126"/>
    </location>
</feature>
<evidence type="ECO:0000256" key="3">
    <source>
        <dbReference type="ARBA" id="ARBA00022989"/>
    </source>
</evidence>
<evidence type="ECO:0000313" key="7">
    <source>
        <dbReference type="EMBL" id="SPJ25746.1"/>
    </source>
</evidence>
<dbReference type="RefSeq" id="WP_108895478.1">
    <property type="nucleotide sequence ID" value="NZ_ONZF01000011.1"/>
</dbReference>
<reference evidence="7 8" key="1">
    <citation type="submission" date="2018-03" db="EMBL/GenBank/DDBJ databases">
        <authorList>
            <person name="Keele B.F."/>
        </authorList>
    </citation>
    <scope>NUCLEOTIDE SEQUENCE [LARGE SCALE GENOMIC DNA]</scope>
    <source>
        <strain evidence="7 8">CECT 8504</strain>
    </source>
</reference>
<dbReference type="InterPro" id="IPR007267">
    <property type="entry name" value="GtrA_DPMS_TM"/>
</dbReference>
<organism evidence="7 8">
    <name type="scientific">Palleronia abyssalis</name>
    <dbReference type="NCBI Taxonomy" id="1501240"/>
    <lineage>
        <taxon>Bacteria</taxon>
        <taxon>Pseudomonadati</taxon>
        <taxon>Pseudomonadota</taxon>
        <taxon>Alphaproteobacteria</taxon>
        <taxon>Rhodobacterales</taxon>
        <taxon>Roseobacteraceae</taxon>
        <taxon>Palleronia</taxon>
    </lineage>
</organism>
<keyword evidence="3 5" id="KW-1133">Transmembrane helix</keyword>
<dbReference type="OrthoDB" id="565050at2"/>
<evidence type="ECO:0000313" key="8">
    <source>
        <dbReference type="Proteomes" id="UP000244912"/>
    </source>
</evidence>
<evidence type="ECO:0000256" key="1">
    <source>
        <dbReference type="ARBA" id="ARBA00004141"/>
    </source>
</evidence>
<feature type="transmembrane region" description="Helical" evidence="5">
    <location>
        <begin position="100"/>
        <end position="118"/>
    </location>
</feature>
<dbReference type="Proteomes" id="UP000244912">
    <property type="component" value="Unassembled WGS sequence"/>
</dbReference>
<accession>A0A2R8C082</accession>
<keyword evidence="4 5" id="KW-0472">Membrane</keyword>
<dbReference type="Pfam" id="PF04138">
    <property type="entry name" value="GtrA_DPMS_TM"/>
    <property type="match status" value="1"/>
</dbReference>
<feature type="transmembrane region" description="Helical" evidence="5">
    <location>
        <begin position="33"/>
        <end position="51"/>
    </location>
</feature>
<dbReference type="GO" id="GO:0016020">
    <property type="term" value="C:membrane"/>
    <property type="evidence" value="ECO:0007669"/>
    <property type="project" value="UniProtKB-SubCell"/>
</dbReference>
<evidence type="ECO:0000256" key="5">
    <source>
        <dbReference type="SAM" id="Phobius"/>
    </source>
</evidence>
<sequence length="141" mass="15526">MRLAVRYALFAALATLANLGVQRAVLLGGAESFLPAMIAGTAAGLVLKYVLDKRWIFGDRSTGLSAHSRRFGLYSLMGVVTTLIFWGFETAFWLTFRTDPMRELGAVLGLALGYWIKYRLDRRFVFTRPAPGPAVPARPTG</sequence>
<name>A0A2R8C082_9RHOB</name>
<dbReference type="AlphaFoldDB" id="A0A2R8C082"/>
<dbReference type="NCBIfam" id="NF037976">
    <property type="entry name" value="gtrA_1"/>
    <property type="match status" value="1"/>
</dbReference>
<feature type="transmembrane region" description="Helical" evidence="5">
    <location>
        <begin position="71"/>
        <end position="88"/>
    </location>
</feature>
<gene>
    <name evidence="7" type="ORF">PAA8504_03597</name>
</gene>
<proteinExistence type="predicted"/>
<evidence type="ECO:0000256" key="4">
    <source>
        <dbReference type="ARBA" id="ARBA00023136"/>
    </source>
</evidence>
<comment type="subcellular location">
    <subcellularLocation>
        <location evidence="1">Membrane</location>
        <topology evidence="1">Multi-pass membrane protein</topology>
    </subcellularLocation>
</comment>
<dbReference type="GO" id="GO:0000271">
    <property type="term" value="P:polysaccharide biosynthetic process"/>
    <property type="evidence" value="ECO:0007669"/>
    <property type="project" value="InterPro"/>
</dbReference>
<keyword evidence="2 5" id="KW-0812">Transmembrane</keyword>